<protein>
    <submittedName>
        <fullName evidence="1">Uncharacterized protein</fullName>
    </submittedName>
</protein>
<name>A0ACC4ANL7_POPAL</name>
<dbReference type="Proteomes" id="UP000309997">
    <property type="component" value="Unassembled WGS sequence"/>
</dbReference>
<accession>A0ACC4ANL7</accession>
<sequence length="1153" mass="130767">MDKVKSITILPIVWQISRRSLAITNWEKGGLIGSGSFGSVYKGSNEKGSFFAVKEVSLSNKRSLGPLRNEISILTGLDHENIIQYYGTDEDEEKLYIFLELVSHGTLEQAYKNFPFKESQVSHYTRQILQGLKYLHGCNVIHRDLKCANILDFIKKCLQPDPSMRPTAAELLAHPFVNESSCSQPDLSELLYGESFDESVLCAVEHSQLYSMKLATYRRSGAILEYAEADSRTASKRTTEDKKVAQARGVMRRVKEGKTEKQFLSQIRLRRRAITNWERGDLIGRGSFASVDKGSNGWIIGVLGLPAKIVQTILKKLGSPIQKEEIGGADVSSNPEYHDSVLQCLKEIARGNHYNDVNSLALKISRRRLAITNWEKGGLIGRGSFGSVYEGSNEKGSFFAVKEVSLSNEKGLGLLWNEIAILKRLDHDNIIQYYGTDKDEEKLYMFLELVSHGTLEQAYKNCPFKESQVSHYTRQILQGLKYLHGCNVIHRDLKCANILDFIKKCLQPDPNKRPTASELLAHPFVFDESVLCAVEHSQLCTNQDAHTLSKLAISSDQQPIWIEDWPHGVSGLTANIVQTIRKKLGSPIQNEEIGGADVSSNPEYHDSGLQCLEEFARVNHYNDVHSLALKISRRRLAITNWEKGGLIGRGSYGSVYEGSNEKGSFFAVKEVSLSNEKGLGPLRNEIAILKRLDHDNIIQYYGTDKDEEKLYMFLELVSHGTLEQAYKKCPFKESQVSHYTRQILQGLKYLHDCNVIHRDLKCANILVTESGNIKLADFGLSKFMEDEDKVKSITIMPNPWQISRRRRTFKNWNKGDLILEAGHSHQCTEDLVKMEYFLLQSKRICKGTDAISIHFPPSMPGATSRTMYDHFLCLKLDSIYSCLSGGIKTLEFHDHLSLDSDPSYPYSPKPKNTSLNSRNYLPYPSQFRVSLIFAASMDVDERIDIAESSIGNELVEHGGELVEHEGDDMVVEPHEGMEFESEDAAKIFYDEYARRIGFVMRVMSCRRSERDGRILARRLGCNKEGYCVSIRGKFGNVRKPRPSTREGCKAMIHVKFDKSGKWVITKFVKDHNHPLVVAPREARQTLDEKDKKIQELTAELRNKKRLCATYQEQLSAFVKIVEDHSEKLSKKVKNAVENLKEFESIEQELMQHT</sequence>
<comment type="caution">
    <text evidence="1">The sequence shown here is derived from an EMBL/GenBank/DDBJ whole genome shotgun (WGS) entry which is preliminary data.</text>
</comment>
<evidence type="ECO:0000313" key="1">
    <source>
        <dbReference type="EMBL" id="KAL3567472.1"/>
    </source>
</evidence>
<evidence type="ECO:0000313" key="2">
    <source>
        <dbReference type="Proteomes" id="UP000309997"/>
    </source>
</evidence>
<gene>
    <name evidence="1" type="ORF">D5086_030123</name>
</gene>
<organism evidence="1 2">
    <name type="scientific">Populus alba</name>
    <name type="common">White poplar</name>
    <dbReference type="NCBI Taxonomy" id="43335"/>
    <lineage>
        <taxon>Eukaryota</taxon>
        <taxon>Viridiplantae</taxon>
        <taxon>Streptophyta</taxon>
        <taxon>Embryophyta</taxon>
        <taxon>Tracheophyta</taxon>
        <taxon>Spermatophyta</taxon>
        <taxon>Magnoliopsida</taxon>
        <taxon>eudicotyledons</taxon>
        <taxon>Gunneridae</taxon>
        <taxon>Pentapetalae</taxon>
        <taxon>rosids</taxon>
        <taxon>fabids</taxon>
        <taxon>Malpighiales</taxon>
        <taxon>Salicaceae</taxon>
        <taxon>Saliceae</taxon>
        <taxon>Populus</taxon>
    </lineage>
</organism>
<dbReference type="EMBL" id="RCHU02000017">
    <property type="protein sequence ID" value="KAL3567472.1"/>
    <property type="molecule type" value="Genomic_DNA"/>
</dbReference>
<reference evidence="1 2" key="1">
    <citation type="journal article" date="2024" name="Plant Biotechnol. J.">
        <title>Genome and CRISPR/Cas9 system of a widespread forest tree (Populus alba) in the world.</title>
        <authorList>
            <person name="Liu Y.J."/>
            <person name="Jiang P.F."/>
            <person name="Han X.M."/>
            <person name="Li X.Y."/>
            <person name="Wang H.M."/>
            <person name="Wang Y.J."/>
            <person name="Wang X.X."/>
            <person name="Zeng Q.Y."/>
        </authorList>
    </citation>
    <scope>NUCLEOTIDE SEQUENCE [LARGE SCALE GENOMIC DNA]</scope>
    <source>
        <strain evidence="2">cv. PAL-ZL1</strain>
    </source>
</reference>
<proteinExistence type="predicted"/>
<keyword evidence="2" id="KW-1185">Reference proteome</keyword>